<evidence type="ECO:0000313" key="3">
    <source>
        <dbReference type="Proteomes" id="UP001200022"/>
    </source>
</evidence>
<organism evidence="2 3">
    <name type="scientific">Flaviramulus multivorans</name>
    <dbReference type="NCBI Taxonomy" id="1304750"/>
    <lineage>
        <taxon>Bacteria</taxon>
        <taxon>Pseudomonadati</taxon>
        <taxon>Bacteroidota</taxon>
        <taxon>Flavobacteriia</taxon>
        <taxon>Flavobacteriales</taxon>
        <taxon>Flavobacteriaceae</taxon>
        <taxon>Flaviramulus</taxon>
    </lineage>
</organism>
<gene>
    <name evidence="2" type="ORF">L3X39_01245</name>
</gene>
<dbReference type="Gene3D" id="1.20.120.80">
    <property type="entry name" value="Cytochrome c oxidase, subunit III, four-helix bundle"/>
    <property type="match status" value="1"/>
</dbReference>
<feature type="transmembrane region" description="Helical" evidence="1">
    <location>
        <begin position="111"/>
        <end position="135"/>
    </location>
</feature>
<evidence type="ECO:0000313" key="2">
    <source>
        <dbReference type="EMBL" id="MCF7559246.1"/>
    </source>
</evidence>
<protein>
    <submittedName>
        <fullName evidence="2">DUF420 domain-containing protein</fullName>
    </submittedName>
</protein>
<dbReference type="InterPro" id="IPR013833">
    <property type="entry name" value="Cyt_c_oxidase_su3_a-hlx"/>
</dbReference>
<dbReference type="RefSeq" id="WP_237229561.1">
    <property type="nucleotide sequence ID" value="NZ_JAKKDV010000001.1"/>
</dbReference>
<dbReference type="Pfam" id="PF04238">
    <property type="entry name" value="DUF420"/>
    <property type="match status" value="1"/>
</dbReference>
<feature type="transmembrane region" description="Helical" evidence="1">
    <location>
        <begin position="155"/>
        <end position="174"/>
    </location>
</feature>
<proteinExistence type="predicted"/>
<accession>A0ABS9IEM7</accession>
<name>A0ABS9IEM7_9FLAO</name>
<dbReference type="Proteomes" id="UP001200022">
    <property type="component" value="Unassembled WGS sequence"/>
</dbReference>
<sequence>MNNEQNILDEKKYNKLIVALSIIIPLAVAALFGVKLDIELPIFLPPIYATINAVTALVLILAVFKIKKGHRKAHENLMKFAILLSVLFLVMYVLYHMTSDSTRYQGSLKPLYYFILISHIALSVAVIPFVLITYVRAITKNFERHKKIAKITFPLWLYVAVTGVIVYIMISPYYL</sequence>
<evidence type="ECO:0000256" key="1">
    <source>
        <dbReference type="SAM" id="Phobius"/>
    </source>
</evidence>
<keyword evidence="1" id="KW-1133">Transmembrane helix</keyword>
<dbReference type="EMBL" id="JAKKDV010000001">
    <property type="protein sequence ID" value="MCF7559246.1"/>
    <property type="molecule type" value="Genomic_DNA"/>
</dbReference>
<comment type="caution">
    <text evidence="2">The sequence shown here is derived from an EMBL/GenBank/DDBJ whole genome shotgun (WGS) entry which is preliminary data.</text>
</comment>
<keyword evidence="3" id="KW-1185">Reference proteome</keyword>
<keyword evidence="1" id="KW-0472">Membrane</keyword>
<dbReference type="PANTHER" id="PTHR37692">
    <property type="entry name" value="HYPOTHETICAL MEMBRANE SPANNING PROTEIN"/>
    <property type="match status" value="1"/>
</dbReference>
<feature type="transmembrane region" description="Helical" evidence="1">
    <location>
        <begin position="76"/>
        <end position="95"/>
    </location>
</feature>
<dbReference type="PANTHER" id="PTHR37692:SF1">
    <property type="entry name" value="DUF420 DOMAIN-CONTAINING PROTEIN"/>
    <property type="match status" value="1"/>
</dbReference>
<feature type="transmembrane region" description="Helical" evidence="1">
    <location>
        <begin position="16"/>
        <end position="34"/>
    </location>
</feature>
<dbReference type="InterPro" id="IPR007352">
    <property type="entry name" value="DUF420"/>
</dbReference>
<feature type="transmembrane region" description="Helical" evidence="1">
    <location>
        <begin position="46"/>
        <end position="64"/>
    </location>
</feature>
<reference evidence="2 3" key="1">
    <citation type="submission" date="2022-01" db="EMBL/GenBank/DDBJ databases">
        <title>Draft genome sequence of Sabulilitoribacter multivorans KCTC 32326.</title>
        <authorList>
            <person name="Oh J.-S."/>
        </authorList>
    </citation>
    <scope>NUCLEOTIDE SEQUENCE [LARGE SCALE GENOMIC DNA]</scope>
    <source>
        <strain evidence="2 3">M-M16</strain>
    </source>
</reference>
<keyword evidence="1" id="KW-0812">Transmembrane</keyword>